<keyword evidence="2 7" id="KW-0812">Transmembrane</keyword>
<evidence type="ECO:0000256" key="1">
    <source>
        <dbReference type="ARBA" id="ARBA00004141"/>
    </source>
</evidence>
<feature type="domain" description="Rhodopsin" evidence="8">
    <location>
        <begin position="54"/>
        <end position="235"/>
    </location>
</feature>
<keyword evidence="10" id="KW-1185">Reference proteome</keyword>
<dbReference type="PANTHER" id="PTHR33048">
    <property type="entry name" value="PTH11-LIKE INTEGRAL MEMBRANE PROTEIN (AFU_ORTHOLOGUE AFUA_5G11245)"/>
    <property type="match status" value="1"/>
</dbReference>
<feature type="transmembrane region" description="Helical" evidence="7">
    <location>
        <begin position="252"/>
        <end position="270"/>
    </location>
</feature>
<gene>
    <name evidence="9" type="ORF">BDN70DRAFT_885860</name>
</gene>
<evidence type="ECO:0000256" key="4">
    <source>
        <dbReference type="ARBA" id="ARBA00023136"/>
    </source>
</evidence>
<comment type="caution">
    <text evidence="9">The sequence shown here is derived from an EMBL/GenBank/DDBJ whole genome shotgun (WGS) entry which is preliminary data.</text>
</comment>
<evidence type="ECO:0000256" key="2">
    <source>
        <dbReference type="ARBA" id="ARBA00022692"/>
    </source>
</evidence>
<keyword evidence="3 7" id="KW-1133">Transmembrane helix</keyword>
<evidence type="ECO:0000256" key="6">
    <source>
        <dbReference type="SAM" id="MobiDB-lite"/>
    </source>
</evidence>
<evidence type="ECO:0000313" key="9">
    <source>
        <dbReference type="EMBL" id="KAF9473410.1"/>
    </source>
</evidence>
<protein>
    <recommendedName>
        <fullName evidence="8">Rhodopsin domain-containing protein</fullName>
    </recommendedName>
</protein>
<dbReference type="Proteomes" id="UP000807469">
    <property type="component" value="Unassembled WGS sequence"/>
</dbReference>
<evidence type="ECO:0000256" key="3">
    <source>
        <dbReference type="ARBA" id="ARBA00022989"/>
    </source>
</evidence>
<dbReference type="EMBL" id="MU155445">
    <property type="protein sequence ID" value="KAF9473410.1"/>
    <property type="molecule type" value="Genomic_DNA"/>
</dbReference>
<evidence type="ECO:0000256" key="7">
    <source>
        <dbReference type="SAM" id="Phobius"/>
    </source>
</evidence>
<feature type="transmembrane region" description="Helical" evidence="7">
    <location>
        <begin position="213"/>
        <end position="240"/>
    </location>
</feature>
<accession>A0A9P6CTW9</accession>
<feature type="region of interest" description="Disordered" evidence="6">
    <location>
        <begin position="1"/>
        <end position="20"/>
    </location>
</feature>
<organism evidence="9 10">
    <name type="scientific">Pholiota conissans</name>
    <dbReference type="NCBI Taxonomy" id="109636"/>
    <lineage>
        <taxon>Eukaryota</taxon>
        <taxon>Fungi</taxon>
        <taxon>Dikarya</taxon>
        <taxon>Basidiomycota</taxon>
        <taxon>Agaricomycotina</taxon>
        <taxon>Agaricomycetes</taxon>
        <taxon>Agaricomycetidae</taxon>
        <taxon>Agaricales</taxon>
        <taxon>Agaricineae</taxon>
        <taxon>Strophariaceae</taxon>
        <taxon>Pholiota</taxon>
    </lineage>
</organism>
<feature type="transmembrane region" description="Helical" evidence="7">
    <location>
        <begin position="68"/>
        <end position="89"/>
    </location>
</feature>
<sequence length="272" mass="31179">MSSPTESVSSWSFASNSTSSLSTEAGQNLRRSLLIWRVCLTIPHAFAILSAIYRLYRRTKMRQLWRDDYFAAFSLVLECVYFPSLWLPVLASRRALVTTSWIAQVMCPLLVWFTRVSLALSIARAIPPNQPMRYASIWFAWFSAAVGIGFSVSGTIPCAHKDWQQNYPYQCRLSIVSVIIRVCMDIFSDTILIIIPFWAFWRRIKLPRTSRRLIKACFAASVLTFLSCVSTAAVLFQRYYASSPEKRAETGFIVSVMPHLMVCFCLFIRIQF</sequence>
<dbReference type="GO" id="GO:0016020">
    <property type="term" value="C:membrane"/>
    <property type="evidence" value="ECO:0007669"/>
    <property type="project" value="UniProtKB-SubCell"/>
</dbReference>
<evidence type="ECO:0000313" key="10">
    <source>
        <dbReference type="Proteomes" id="UP000807469"/>
    </source>
</evidence>
<comment type="subcellular location">
    <subcellularLocation>
        <location evidence="1">Membrane</location>
        <topology evidence="1">Multi-pass membrane protein</topology>
    </subcellularLocation>
</comment>
<comment type="similarity">
    <text evidence="5">Belongs to the SAT4 family.</text>
</comment>
<feature type="transmembrane region" description="Helical" evidence="7">
    <location>
        <begin position="176"/>
        <end position="201"/>
    </location>
</feature>
<evidence type="ECO:0000256" key="5">
    <source>
        <dbReference type="ARBA" id="ARBA00038359"/>
    </source>
</evidence>
<feature type="compositionally biased region" description="Low complexity" evidence="6">
    <location>
        <begin position="7"/>
        <end position="20"/>
    </location>
</feature>
<dbReference type="Pfam" id="PF20684">
    <property type="entry name" value="Fung_rhodopsin"/>
    <property type="match status" value="1"/>
</dbReference>
<evidence type="ECO:0000259" key="8">
    <source>
        <dbReference type="Pfam" id="PF20684"/>
    </source>
</evidence>
<dbReference type="AlphaFoldDB" id="A0A9P6CTW9"/>
<dbReference type="InterPro" id="IPR049326">
    <property type="entry name" value="Rhodopsin_dom_fungi"/>
</dbReference>
<dbReference type="PANTHER" id="PTHR33048:SF47">
    <property type="entry name" value="INTEGRAL MEMBRANE PROTEIN-RELATED"/>
    <property type="match status" value="1"/>
</dbReference>
<feature type="transmembrane region" description="Helical" evidence="7">
    <location>
        <begin position="135"/>
        <end position="156"/>
    </location>
</feature>
<reference evidence="9" key="1">
    <citation type="submission" date="2020-11" db="EMBL/GenBank/DDBJ databases">
        <authorList>
            <consortium name="DOE Joint Genome Institute"/>
            <person name="Ahrendt S."/>
            <person name="Riley R."/>
            <person name="Andreopoulos W."/>
            <person name="Labutti K."/>
            <person name="Pangilinan J."/>
            <person name="Ruiz-Duenas F.J."/>
            <person name="Barrasa J.M."/>
            <person name="Sanchez-Garcia M."/>
            <person name="Camarero S."/>
            <person name="Miyauchi S."/>
            <person name="Serrano A."/>
            <person name="Linde D."/>
            <person name="Babiker R."/>
            <person name="Drula E."/>
            <person name="Ayuso-Fernandez I."/>
            <person name="Pacheco R."/>
            <person name="Padilla G."/>
            <person name="Ferreira P."/>
            <person name="Barriuso J."/>
            <person name="Kellner H."/>
            <person name="Castanera R."/>
            <person name="Alfaro M."/>
            <person name="Ramirez L."/>
            <person name="Pisabarro A.G."/>
            <person name="Kuo A."/>
            <person name="Tritt A."/>
            <person name="Lipzen A."/>
            <person name="He G."/>
            <person name="Yan M."/>
            <person name="Ng V."/>
            <person name="Cullen D."/>
            <person name="Martin F."/>
            <person name="Rosso M.-N."/>
            <person name="Henrissat B."/>
            <person name="Hibbett D."/>
            <person name="Martinez A.T."/>
            <person name="Grigoriev I.V."/>
        </authorList>
    </citation>
    <scope>NUCLEOTIDE SEQUENCE</scope>
    <source>
        <strain evidence="9">CIRM-BRFM 674</strain>
    </source>
</reference>
<proteinExistence type="inferred from homology"/>
<feature type="transmembrane region" description="Helical" evidence="7">
    <location>
        <begin position="101"/>
        <end position="123"/>
    </location>
</feature>
<dbReference type="OrthoDB" id="3229610at2759"/>
<dbReference type="InterPro" id="IPR052337">
    <property type="entry name" value="SAT4-like"/>
</dbReference>
<feature type="transmembrane region" description="Helical" evidence="7">
    <location>
        <begin position="34"/>
        <end position="56"/>
    </location>
</feature>
<keyword evidence="4 7" id="KW-0472">Membrane</keyword>
<name>A0A9P6CTW9_9AGAR</name>